<evidence type="ECO:0000256" key="2">
    <source>
        <dbReference type="ARBA" id="ARBA00007879"/>
    </source>
</evidence>
<dbReference type="InterPro" id="IPR037151">
    <property type="entry name" value="AlkB-like_sf"/>
</dbReference>
<dbReference type="SUPFAM" id="SSF51197">
    <property type="entry name" value="Clavaminate synthase-like"/>
    <property type="match status" value="1"/>
</dbReference>
<evidence type="ECO:0000313" key="7">
    <source>
        <dbReference type="Proteomes" id="UP001652625"/>
    </source>
</evidence>
<accession>A0ABM4CCA7</accession>
<proteinExistence type="inferred from homology"/>
<evidence type="ECO:0000313" key="8">
    <source>
        <dbReference type="RefSeq" id="XP_065659313.1"/>
    </source>
</evidence>
<organism evidence="7 8">
    <name type="scientific">Hydra vulgaris</name>
    <name type="common">Hydra</name>
    <name type="synonym">Hydra attenuata</name>
    <dbReference type="NCBI Taxonomy" id="6087"/>
    <lineage>
        <taxon>Eukaryota</taxon>
        <taxon>Metazoa</taxon>
        <taxon>Cnidaria</taxon>
        <taxon>Hydrozoa</taxon>
        <taxon>Hydroidolina</taxon>
        <taxon>Anthoathecata</taxon>
        <taxon>Aplanulata</taxon>
        <taxon>Hydridae</taxon>
        <taxon>Hydra</taxon>
    </lineage>
</organism>
<gene>
    <name evidence="8" type="primary">LOC100212340</name>
</gene>
<dbReference type="PANTHER" id="PTHR32074">
    <property type="entry name" value="RNA DEMETHYLASE ALKBH5"/>
    <property type="match status" value="1"/>
</dbReference>
<evidence type="ECO:0000256" key="5">
    <source>
        <dbReference type="ARBA" id="ARBA00023002"/>
    </source>
</evidence>
<comment type="cofactor">
    <cofactor evidence="1">
        <name>Fe(2+)</name>
        <dbReference type="ChEBI" id="CHEBI:29033"/>
    </cofactor>
</comment>
<comment type="similarity">
    <text evidence="2">Belongs to the alkB family.</text>
</comment>
<dbReference type="InterPro" id="IPR032860">
    <property type="entry name" value="ALKBH5"/>
</dbReference>
<reference evidence="8" key="1">
    <citation type="submission" date="2025-08" db="UniProtKB">
        <authorList>
            <consortium name="RefSeq"/>
        </authorList>
    </citation>
    <scope>IDENTIFICATION</scope>
</reference>
<keyword evidence="6" id="KW-0408">Iron</keyword>
<keyword evidence="7" id="KW-1185">Reference proteome</keyword>
<name>A0ABM4CCA7_HYDVU</name>
<dbReference type="Gene3D" id="2.60.120.590">
    <property type="entry name" value="Alpha-ketoglutarate-dependent dioxygenase AlkB-like"/>
    <property type="match status" value="1"/>
</dbReference>
<keyword evidence="4" id="KW-0223">Dioxygenase</keyword>
<evidence type="ECO:0000256" key="4">
    <source>
        <dbReference type="ARBA" id="ARBA00022964"/>
    </source>
</evidence>
<keyword evidence="5" id="KW-0560">Oxidoreductase</keyword>
<evidence type="ECO:0000256" key="6">
    <source>
        <dbReference type="ARBA" id="ARBA00023004"/>
    </source>
</evidence>
<dbReference type="RefSeq" id="XP_065659313.1">
    <property type="nucleotide sequence ID" value="XM_065803241.1"/>
</dbReference>
<evidence type="ECO:0000256" key="1">
    <source>
        <dbReference type="ARBA" id="ARBA00001954"/>
    </source>
</evidence>
<sequence length="329" mass="38453">MENHDVKEDKYNHHDNYKNIQIKINNLNKDENDNQFLKKNKYKLKFACAKFFKTKLLDSYEHQEIVDSDVSDKTELQLIHEGIFQKRNYFDDSMCRKIEKKIDGIVEKAKRGLYLPNTFDSAPLRNKYFFGEGYTYGKHMESKGPGQERLFKKGEVDKIPNWIQKHVIKKLYDDKVVPEGFINSVVINEYFPGGCIVSHIDPIHIFDRPIISINFNTRSFLSFGCKFTFNPIRTSEPVLSLPMDRGCLTMISGYAADNITHCIRPCDITERRCVIILRRVFPNAPRVGDVTPLDRTISRYSLTPKTRKRNSSGFCYDDESVHKKNRHSY</sequence>
<dbReference type="Proteomes" id="UP001652625">
    <property type="component" value="Chromosome 08"/>
</dbReference>
<dbReference type="GeneID" id="100212340"/>
<dbReference type="PANTHER" id="PTHR32074:SF2">
    <property type="entry name" value="RNA DEMETHYLASE ALKBH5"/>
    <property type="match status" value="1"/>
</dbReference>
<evidence type="ECO:0000256" key="3">
    <source>
        <dbReference type="ARBA" id="ARBA00022723"/>
    </source>
</evidence>
<keyword evidence="3" id="KW-0479">Metal-binding</keyword>
<protein>
    <submittedName>
        <fullName evidence="8">RNA demethylase ALKBH5</fullName>
    </submittedName>
</protein>